<evidence type="ECO:0000259" key="2">
    <source>
        <dbReference type="Pfam" id="PF06985"/>
    </source>
</evidence>
<reference evidence="3" key="1">
    <citation type="journal article" date="2023" name="Mol. Phylogenet. Evol.">
        <title>Genome-scale phylogeny and comparative genomics of the fungal order Sordariales.</title>
        <authorList>
            <person name="Hensen N."/>
            <person name="Bonometti L."/>
            <person name="Westerberg I."/>
            <person name="Brannstrom I.O."/>
            <person name="Guillou S."/>
            <person name="Cros-Aarteil S."/>
            <person name="Calhoun S."/>
            <person name="Haridas S."/>
            <person name="Kuo A."/>
            <person name="Mondo S."/>
            <person name="Pangilinan J."/>
            <person name="Riley R."/>
            <person name="LaButti K."/>
            <person name="Andreopoulos B."/>
            <person name="Lipzen A."/>
            <person name="Chen C."/>
            <person name="Yan M."/>
            <person name="Daum C."/>
            <person name="Ng V."/>
            <person name="Clum A."/>
            <person name="Steindorff A."/>
            <person name="Ohm R.A."/>
            <person name="Martin F."/>
            <person name="Silar P."/>
            <person name="Natvig D.O."/>
            <person name="Lalanne C."/>
            <person name="Gautier V."/>
            <person name="Ament-Velasquez S.L."/>
            <person name="Kruys A."/>
            <person name="Hutchinson M.I."/>
            <person name="Powell A.J."/>
            <person name="Barry K."/>
            <person name="Miller A.N."/>
            <person name="Grigoriev I.V."/>
            <person name="Debuchy R."/>
            <person name="Gladieux P."/>
            <person name="Hiltunen Thoren M."/>
            <person name="Johannesson H."/>
        </authorList>
    </citation>
    <scope>NUCLEOTIDE SEQUENCE</scope>
    <source>
        <strain evidence="3">FGSC 1904</strain>
    </source>
</reference>
<dbReference type="PANTHER" id="PTHR33112">
    <property type="entry name" value="DOMAIN PROTEIN, PUTATIVE-RELATED"/>
    <property type="match status" value="1"/>
</dbReference>
<gene>
    <name evidence="3" type="ORF">B0T20DRAFT_452635</name>
</gene>
<accession>A0AAE0PFN9</accession>
<organism evidence="3 4">
    <name type="scientific">Sordaria brevicollis</name>
    <dbReference type="NCBI Taxonomy" id="83679"/>
    <lineage>
        <taxon>Eukaryota</taxon>
        <taxon>Fungi</taxon>
        <taxon>Dikarya</taxon>
        <taxon>Ascomycota</taxon>
        <taxon>Pezizomycotina</taxon>
        <taxon>Sordariomycetes</taxon>
        <taxon>Sordariomycetidae</taxon>
        <taxon>Sordariales</taxon>
        <taxon>Sordariaceae</taxon>
        <taxon>Sordaria</taxon>
    </lineage>
</organism>
<dbReference type="AlphaFoldDB" id="A0AAE0PFN9"/>
<dbReference type="PANTHER" id="PTHR33112:SF16">
    <property type="entry name" value="HETEROKARYON INCOMPATIBILITY DOMAIN-CONTAINING PROTEIN"/>
    <property type="match status" value="1"/>
</dbReference>
<dbReference type="Pfam" id="PF06985">
    <property type="entry name" value="HET"/>
    <property type="match status" value="1"/>
</dbReference>
<feature type="compositionally biased region" description="Basic and acidic residues" evidence="1">
    <location>
        <begin position="137"/>
        <end position="146"/>
    </location>
</feature>
<evidence type="ECO:0000313" key="3">
    <source>
        <dbReference type="EMBL" id="KAK3399065.1"/>
    </source>
</evidence>
<proteinExistence type="predicted"/>
<feature type="domain" description="Heterokaryon incompatibility" evidence="2">
    <location>
        <begin position="232"/>
        <end position="313"/>
    </location>
</feature>
<dbReference type="Proteomes" id="UP001281003">
    <property type="component" value="Unassembled WGS sequence"/>
</dbReference>
<evidence type="ECO:0000256" key="1">
    <source>
        <dbReference type="SAM" id="MobiDB-lite"/>
    </source>
</evidence>
<keyword evidence="4" id="KW-1185">Reference proteome</keyword>
<protein>
    <recommendedName>
        <fullName evidence="2">Heterokaryon incompatibility domain-containing protein</fullName>
    </recommendedName>
</protein>
<evidence type="ECO:0000313" key="4">
    <source>
        <dbReference type="Proteomes" id="UP001281003"/>
    </source>
</evidence>
<sequence>MAPHIYPEPHSCARCFSPKLLFSFHGSALDCTGVDAEVYMFDLFYDEAFVLAADSSPGKNDGCPFMKWLIAKLPPVLDAPGWGQLQALVGEHGSVKTHLYLQWVDGRYTPWLRSFRSADGLYRPPAGRTGKEGGASTKKDANDVKRRSSGLIRGHPIRIEDEVEIMGVLEKDWQQETAEEKGHYLLADEPVDDSGDEFHDETEVSFLSVEEGTNSVKTNVLRNESLFQWLVDIPHAELPETVKDAVHITLVLGLRHLWVDAFCIIQNDIHEKHEEIQKMGHIYGNAEVTISASRASTCHDGFLQSRQTSEEGSFAIPFRCLDGKTEGKSLISSRMLEFGTHQTRWHCSCTRYGVPHAHGSPNVDDWTRDKIEKSPVNIDWAPVVVGTEEVDRFRNRVPTMTHRRLEKHVVQTWKRLIRNYTRRAVSDPMDRLPALSAIAQRLEALSTYGYASGSWFGDDVAHQLLFWYPVDAETVTRSPEKAAPSWSWASVIGAVDFLDVPGKIEIAVLKVTQHELVVWGMLCKAIVWLEDSKSVGLFHTGVSEYEVRHPFEGDAILEAPSFAPNLGQRGEVMYLLEVDRENGTGLAKSNRRRVLQAREV</sequence>
<name>A0AAE0PFN9_SORBR</name>
<dbReference type="EMBL" id="JAUTDP010000005">
    <property type="protein sequence ID" value="KAK3399065.1"/>
    <property type="molecule type" value="Genomic_DNA"/>
</dbReference>
<feature type="region of interest" description="Disordered" evidence="1">
    <location>
        <begin position="123"/>
        <end position="147"/>
    </location>
</feature>
<comment type="caution">
    <text evidence="3">The sequence shown here is derived from an EMBL/GenBank/DDBJ whole genome shotgun (WGS) entry which is preliminary data.</text>
</comment>
<reference evidence="3" key="2">
    <citation type="submission" date="2023-07" db="EMBL/GenBank/DDBJ databases">
        <authorList>
            <consortium name="Lawrence Berkeley National Laboratory"/>
            <person name="Haridas S."/>
            <person name="Hensen N."/>
            <person name="Bonometti L."/>
            <person name="Westerberg I."/>
            <person name="Brannstrom I.O."/>
            <person name="Guillou S."/>
            <person name="Cros-Aarteil S."/>
            <person name="Calhoun S."/>
            <person name="Kuo A."/>
            <person name="Mondo S."/>
            <person name="Pangilinan J."/>
            <person name="Riley R."/>
            <person name="LaButti K."/>
            <person name="Andreopoulos B."/>
            <person name="Lipzen A."/>
            <person name="Chen C."/>
            <person name="Yanf M."/>
            <person name="Daum C."/>
            <person name="Ng V."/>
            <person name="Clum A."/>
            <person name="Steindorff A."/>
            <person name="Ohm R."/>
            <person name="Martin F."/>
            <person name="Silar P."/>
            <person name="Natvig D."/>
            <person name="Lalanne C."/>
            <person name="Gautier V."/>
            <person name="Ament-velasquez S.L."/>
            <person name="Kruys A."/>
            <person name="Hutchinson M.I."/>
            <person name="Powell A.J."/>
            <person name="Barry K."/>
            <person name="Miller A.N."/>
            <person name="Grigoriev I.V."/>
            <person name="Debuchy R."/>
            <person name="Gladieux P."/>
            <person name="Thoren M.H."/>
            <person name="Johannesson H."/>
        </authorList>
    </citation>
    <scope>NUCLEOTIDE SEQUENCE</scope>
    <source>
        <strain evidence="3">FGSC 1904</strain>
    </source>
</reference>
<dbReference type="InterPro" id="IPR010730">
    <property type="entry name" value="HET"/>
</dbReference>